<dbReference type="GO" id="GO:0005344">
    <property type="term" value="F:oxygen carrier activity"/>
    <property type="evidence" value="ECO:0007669"/>
    <property type="project" value="InterPro"/>
</dbReference>
<keyword evidence="3 6" id="KW-0479">Metal-binding</keyword>
<dbReference type="Gene3D" id="1.10.490.10">
    <property type="entry name" value="Globins"/>
    <property type="match status" value="1"/>
</dbReference>
<proteinExistence type="inferred from homology"/>
<reference evidence="7 8" key="1">
    <citation type="submission" date="2018-09" db="EMBL/GenBank/DDBJ databases">
        <title>Nocardia yunnanensis sp. nov., an actinomycete isolated from a soil sample.</title>
        <authorList>
            <person name="Zhang J."/>
        </authorList>
    </citation>
    <scope>NUCLEOTIDE SEQUENCE [LARGE SCALE GENOMIC DNA]</scope>
    <source>
        <strain evidence="7 8">CFHS0054</strain>
    </source>
</reference>
<name>A0A386ZDT4_9NOCA</name>
<keyword evidence="1" id="KW-0813">Transport</keyword>
<dbReference type="Pfam" id="PF01152">
    <property type="entry name" value="Bac_globin"/>
    <property type="match status" value="1"/>
</dbReference>
<gene>
    <name evidence="7" type="ORF">D7D52_17375</name>
</gene>
<evidence type="ECO:0000313" key="7">
    <source>
        <dbReference type="EMBL" id="AYF75343.1"/>
    </source>
</evidence>
<comment type="similarity">
    <text evidence="5">Belongs to the truncated hemoglobin family. Group II subfamily.</text>
</comment>
<evidence type="ECO:0000256" key="1">
    <source>
        <dbReference type="ARBA" id="ARBA00022448"/>
    </source>
</evidence>
<dbReference type="CDD" id="cd00454">
    <property type="entry name" value="TrHb1_N"/>
    <property type="match status" value="1"/>
</dbReference>
<evidence type="ECO:0000256" key="3">
    <source>
        <dbReference type="ARBA" id="ARBA00022723"/>
    </source>
</evidence>
<dbReference type="PANTHER" id="PTHR47366">
    <property type="entry name" value="TWO-ON-TWO HEMOGLOBIN-3"/>
    <property type="match status" value="1"/>
</dbReference>
<accession>A0A386ZDT4</accession>
<dbReference type="EMBL" id="CP032568">
    <property type="protein sequence ID" value="AYF75343.1"/>
    <property type="molecule type" value="Genomic_DNA"/>
</dbReference>
<keyword evidence="2 6" id="KW-0349">Heme</keyword>
<evidence type="ECO:0000256" key="4">
    <source>
        <dbReference type="ARBA" id="ARBA00023004"/>
    </source>
</evidence>
<dbReference type="PANTHER" id="PTHR47366:SF2">
    <property type="entry name" value="CHROMOSOME UNDETERMINED SCAFFOLD_37, WHOLE GENOME SHOTGUN SEQUENCE"/>
    <property type="match status" value="1"/>
</dbReference>
<dbReference type="Proteomes" id="UP000267164">
    <property type="component" value="Chromosome"/>
</dbReference>
<protein>
    <submittedName>
        <fullName evidence="7">Group 1 truncated hemoglobin</fullName>
    </submittedName>
</protein>
<dbReference type="RefSeq" id="WP_120737759.1">
    <property type="nucleotide sequence ID" value="NZ_CP032568.1"/>
</dbReference>
<keyword evidence="8" id="KW-1185">Reference proteome</keyword>
<dbReference type="InterPro" id="IPR009050">
    <property type="entry name" value="Globin-like_sf"/>
</dbReference>
<dbReference type="InterPro" id="IPR044203">
    <property type="entry name" value="GlbO/GLB3-like"/>
</dbReference>
<dbReference type="InterPro" id="IPR001486">
    <property type="entry name" value="Hemoglobin_trunc"/>
</dbReference>
<sequence length="141" mass="15622">MPSIYDRLGGAPALTAVVDDFYRRVYADPEVAGFFAGADPDRLERRQVEYFSTVLGGPAGYRGASLRRVHQGMGITRRHFDRVLRHLTAALTTVGVPQELVDHIIEALDPLADDIVAPRPPRARSRRGGSRIWVWSSALRG</sequence>
<dbReference type="KEGG" id="nyu:D7D52_17375"/>
<dbReference type="GO" id="GO:0046872">
    <property type="term" value="F:metal ion binding"/>
    <property type="evidence" value="ECO:0007669"/>
    <property type="project" value="UniProtKB-KW"/>
</dbReference>
<dbReference type="AlphaFoldDB" id="A0A386ZDT4"/>
<organism evidence="7 8">
    <name type="scientific">Nocardia yunnanensis</name>
    <dbReference type="NCBI Taxonomy" id="2382165"/>
    <lineage>
        <taxon>Bacteria</taxon>
        <taxon>Bacillati</taxon>
        <taxon>Actinomycetota</taxon>
        <taxon>Actinomycetes</taxon>
        <taxon>Mycobacteriales</taxon>
        <taxon>Nocardiaceae</taxon>
        <taxon>Nocardia</taxon>
    </lineage>
</organism>
<dbReference type="GO" id="GO:0020037">
    <property type="term" value="F:heme binding"/>
    <property type="evidence" value="ECO:0007669"/>
    <property type="project" value="InterPro"/>
</dbReference>
<keyword evidence="4 6" id="KW-0408">Iron</keyword>
<dbReference type="GO" id="GO:0019825">
    <property type="term" value="F:oxygen binding"/>
    <property type="evidence" value="ECO:0007669"/>
    <property type="project" value="InterPro"/>
</dbReference>
<evidence type="ECO:0000256" key="6">
    <source>
        <dbReference type="PIRSR" id="PIRSR601486-1"/>
    </source>
</evidence>
<feature type="binding site" description="proximal binding residue" evidence="6">
    <location>
        <position position="70"/>
    </location>
    <ligand>
        <name>heme</name>
        <dbReference type="ChEBI" id="CHEBI:30413"/>
    </ligand>
    <ligandPart>
        <name>Fe</name>
        <dbReference type="ChEBI" id="CHEBI:18248"/>
    </ligandPart>
</feature>
<dbReference type="SUPFAM" id="SSF46458">
    <property type="entry name" value="Globin-like"/>
    <property type="match status" value="1"/>
</dbReference>
<evidence type="ECO:0000256" key="2">
    <source>
        <dbReference type="ARBA" id="ARBA00022617"/>
    </source>
</evidence>
<dbReference type="InterPro" id="IPR012292">
    <property type="entry name" value="Globin/Proto"/>
</dbReference>
<evidence type="ECO:0000256" key="5">
    <source>
        <dbReference type="ARBA" id="ARBA00034496"/>
    </source>
</evidence>
<dbReference type="OrthoDB" id="9798157at2"/>
<evidence type="ECO:0000313" key="8">
    <source>
        <dbReference type="Proteomes" id="UP000267164"/>
    </source>
</evidence>